<reference evidence="3" key="1">
    <citation type="submission" date="2021-07" db="EMBL/GenBank/DDBJ databases">
        <title>Elsinoe batatas strain:CRI-CJ2 Genome sequencing and assembly.</title>
        <authorList>
            <person name="Huang L."/>
        </authorList>
    </citation>
    <scope>NUCLEOTIDE SEQUENCE</scope>
    <source>
        <strain evidence="3">CRI-CJ2</strain>
    </source>
</reference>
<feature type="region of interest" description="Disordered" evidence="1">
    <location>
        <begin position="21"/>
        <end position="47"/>
    </location>
</feature>
<organism evidence="3 4">
    <name type="scientific">Elsinoe batatas</name>
    <dbReference type="NCBI Taxonomy" id="2601811"/>
    <lineage>
        <taxon>Eukaryota</taxon>
        <taxon>Fungi</taxon>
        <taxon>Dikarya</taxon>
        <taxon>Ascomycota</taxon>
        <taxon>Pezizomycotina</taxon>
        <taxon>Dothideomycetes</taxon>
        <taxon>Dothideomycetidae</taxon>
        <taxon>Myriangiales</taxon>
        <taxon>Elsinoaceae</taxon>
        <taxon>Elsinoe</taxon>
    </lineage>
</organism>
<sequence>MSHRAVPLHVAYAKAPHGWTADAEKKSRAGVGESTTTTPLDSPRHPDKAYSHLPDEILLEIISYLDPKNFVYDYGKAEKQRDLHAFSLVNSQWNAIATPVLYFSPRLEGSNYDKFTRTICPSINLNVRKSPLSSYVRELDLSLLVHQGSKSTTARLLGRTKERLQKFTAPQASFSLNCYPALSKCHALKELNLSLVSEISSMKTLFEVTAGLESLEDFDLPRSSGFGNNINPATIKWPPNLRSLGLSGGLNSQFWTGQFHLPNHLVVISVTHCPKFDDDCLHAFFDTLISSDCHIQHLAFAHLPLLQSDSLDCVLDYFPFLLTLDVSVDYVTPEVLNPPGPRIDSSNIECLSDGEEYYSGHDEDETQPEMLNGPDGHGWAASTSAPSAGDLIQRKQQKKRRRLRSIVKLDTLELSDSGERDNTEKIEPLDVLMYADDYGMVPRLVRVAVARSLNWTGEKLEGDCDALDDWLMENARARNTPDDDWSGVRTFG</sequence>
<dbReference type="Gene3D" id="3.80.10.10">
    <property type="entry name" value="Ribonuclease Inhibitor"/>
    <property type="match status" value="1"/>
</dbReference>
<protein>
    <recommendedName>
        <fullName evidence="2">F-box domain-containing protein</fullName>
    </recommendedName>
</protein>
<comment type="caution">
    <text evidence="3">The sequence shown here is derived from an EMBL/GenBank/DDBJ whole genome shotgun (WGS) entry which is preliminary data.</text>
</comment>
<dbReference type="PROSITE" id="PS50181">
    <property type="entry name" value="FBOX"/>
    <property type="match status" value="1"/>
</dbReference>
<dbReference type="Proteomes" id="UP000809789">
    <property type="component" value="Unassembled WGS sequence"/>
</dbReference>
<gene>
    <name evidence="3" type="ORF">KVT40_007334</name>
</gene>
<accession>A0A8K0KVG0</accession>
<dbReference type="SUPFAM" id="SSF81383">
    <property type="entry name" value="F-box domain"/>
    <property type="match status" value="1"/>
</dbReference>
<name>A0A8K0KVG0_9PEZI</name>
<feature type="compositionally biased region" description="Acidic residues" evidence="1">
    <location>
        <begin position="356"/>
        <end position="367"/>
    </location>
</feature>
<evidence type="ECO:0000313" key="3">
    <source>
        <dbReference type="EMBL" id="KAG8624267.1"/>
    </source>
</evidence>
<feature type="region of interest" description="Disordered" evidence="1">
    <location>
        <begin position="356"/>
        <end position="397"/>
    </location>
</feature>
<dbReference type="CDD" id="cd09917">
    <property type="entry name" value="F-box_SF"/>
    <property type="match status" value="1"/>
</dbReference>
<dbReference type="Pfam" id="PF12937">
    <property type="entry name" value="F-box-like"/>
    <property type="match status" value="1"/>
</dbReference>
<evidence type="ECO:0000259" key="2">
    <source>
        <dbReference type="PROSITE" id="PS50181"/>
    </source>
</evidence>
<dbReference type="SUPFAM" id="SSF52047">
    <property type="entry name" value="RNI-like"/>
    <property type="match status" value="1"/>
</dbReference>
<keyword evidence="4" id="KW-1185">Reference proteome</keyword>
<proteinExistence type="predicted"/>
<dbReference type="InterPro" id="IPR001810">
    <property type="entry name" value="F-box_dom"/>
</dbReference>
<dbReference type="OrthoDB" id="2125396at2759"/>
<feature type="domain" description="F-box" evidence="2">
    <location>
        <begin position="47"/>
        <end position="96"/>
    </location>
</feature>
<evidence type="ECO:0000256" key="1">
    <source>
        <dbReference type="SAM" id="MobiDB-lite"/>
    </source>
</evidence>
<dbReference type="EMBL" id="JAESVG020000009">
    <property type="protein sequence ID" value="KAG8624267.1"/>
    <property type="molecule type" value="Genomic_DNA"/>
</dbReference>
<dbReference type="AlphaFoldDB" id="A0A8K0KVG0"/>
<dbReference type="InterPro" id="IPR032675">
    <property type="entry name" value="LRR_dom_sf"/>
</dbReference>
<dbReference type="InterPro" id="IPR036047">
    <property type="entry name" value="F-box-like_dom_sf"/>
</dbReference>
<evidence type="ECO:0000313" key="4">
    <source>
        <dbReference type="Proteomes" id="UP000809789"/>
    </source>
</evidence>